<reference evidence="2 3" key="1">
    <citation type="submission" date="2021-06" db="EMBL/GenBank/DDBJ databases">
        <title>Caerostris extrusa draft genome.</title>
        <authorList>
            <person name="Kono N."/>
            <person name="Arakawa K."/>
        </authorList>
    </citation>
    <scope>NUCLEOTIDE SEQUENCE [LARGE SCALE GENOMIC DNA]</scope>
</reference>
<name>A0AAV4W348_CAEEX</name>
<comment type="caution">
    <text evidence="2">The sequence shown here is derived from an EMBL/GenBank/DDBJ whole genome shotgun (WGS) entry which is preliminary data.</text>
</comment>
<evidence type="ECO:0000313" key="2">
    <source>
        <dbReference type="EMBL" id="GIY77170.1"/>
    </source>
</evidence>
<sequence length="114" mass="13478">MKSHLYSEEKIPKNISPTDSGMRFGLKRQESHAQTSYRFNWHTYSLLLERSPDERSPERHTCCHSLSFPLQTLNQASMLSIYREENKMSGQRLHTFLLIVLQIPFQFKFEGEDN</sequence>
<proteinExistence type="predicted"/>
<evidence type="ECO:0000313" key="3">
    <source>
        <dbReference type="Proteomes" id="UP001054945"/>
    </source>
</evidence>
<accession>A0AAV4W348</accession>
<dbReference type="Proteomes" id="UP001054945">
    <property type="component" value="Unassembled WGS sequence"/>
</dbReference>
<evidence type="ECO:0008006" key="4">
    <source>
        <dbReference type="Google" id="ProtNLM"/>
    </source>
</evidence>
<dbReference type="EMBL" id="BPLR01015584">
    <property type="protein sequence ID" value="GIY77170.1"/>
    <property type="molecule type" value="Genomic_DNA"/>
</dbReference>
<feature type="region of interest" description="Disordered" evidence="1">
    <location>
        <begin position="1"/>
        <end position="22"/>
    </location>
</feature>
<dbReference type="AlphaFoldDB" id="A0AAV4W348"/>
<gene>
    <name evidence="2" type="ORF">CEXT_42031</name>
</gene>
<feature type="compositionally biased region" description="Basic and acidic residues" evidence="1">
    <location>
        <begin position="1"/>
        <end position="12"/>
    </location>
</feature>
<protein>
    <recommendedName>
        <fullName evidence="4">Ycf15</fullName>
    </recommendedName>
</protein>
<keyword evidence="3" id="KW-1185">Reference proteome</keyword>
<organism evidence="2 3">
    <name type="scientific">Caerostris extrusa</name>
    <name type="common">Bark spider</name>
    <name type="synonym">Caerostris bankana</name>
    <dbReference type="NCBI Taxonomy" id="172846"/>
    <lineage>
        <taxon>Eukaryota</taxon>
        <taxon>Metazoa</taxon>
        <taxon>Ecdysozoa</taxon>
        <taxon>Arthropoda</taxon>
        <taxon>Chelicerata</taxon>
        <taxon>Arachnida</taxon>
        <taxon>Araneae</taxon>
        <taxon>Araneomorphae</taxon>
        <taxon>Entelegynae</taxon>
        <taxon>Araneoidea</taxon>
        <taxon>Araneidae</taxon>
        <taxon>Caerostris</taxon>
    </lineage>
</organism>
<evidence type="ECO:0000256" key="1">
    <source>
        <dbReference type="SAM" id="MobiDB-lite"/>
    </source>
</evidence>